<comment type="catalytic activity">
    <reaction evidence="1">
        <text>Hydrolysis of alkylated DNA, releasing 3-methyladenine, 3-methylguanine, 7-methylguanine and 7-methyladenine.</text>
        <dbReference type="EC" id="3.2.2.21"/>
    </reaction>
</comment>
<dbReference type="Gene3D" id="1.10.340.30">
    <property type="entry name" value="Hypothetical protein, domain 2"/>
    <property type="match status" value="1"/>
</dbReference>
<protein>
    <recommendedName>
        <fullName evidence="2">DNA-3-methyladenine glycosylase II</fullName>
        <ecNumber evidence="2">3.2.2.21</ecNumber>
    </recommendedName>
</protein>
<reference evidence="7 8" key="1">
    <citation type="submission" date="2024-03" db="EMBL/GenBank/DDBJ databases">
        <title>The complete genome of Streptomyces sirii sp.nov.</title>
        <authorList>
            <person name="Zakalyukina Y.V."/>
            <person name="Belik A.R."/>
            <person name="Biryukov M.V."/>
            <person name="Baturina O.A."/>
            <person name="Kabilov M.R."/>
        </authorList>
    </citation>
    <scope>NUCLEOTIDE SEQUENCE [LARGE SCALE GENOMIC DNA]</scope>
    <source>
        <strain evidence="7 8">BP-8</strain>
    </source>
</reference>
<evidence type="ECO:0000256" key="4">
    <source>
        <dbReference type="ARBA" id="ARBA00023204"/>
    </source>
</evidence>
<sequence>MTDTTSLGAGAFATSPPTAGQGYGRTVTAPDTAAASATRTVRLAARPPFSFSASLAFIGAFPAMTGQQGTAQDTLTLALRENGTTLGARVTAASGEPAVDCLLTAAAPISDATAQAAADRLSFHLGLADDLTDFYRLARLDRPFSRVVDRLYGYHQVKFPSPLELLCWAILCQRVPMPVARNMKQALVEAIGNRITVDGEPRWAFPDAEQLATLDEPALQHLIGNQRKAGYLYRATRQWLDLDEAFLRTGPYDEVRDQLLSLTGIGPWSATFLLIRGLGRTEHLTPDKEMIRAAQRVYGRTLDDTAFAELTTRYGRHQGYWGHYLRVGG</sequence>
<evidence type="ECO:0000256" key="5">
    <source>
        <dbReference type="SAM" id="MobiDB-lite"/>
    </source>
</evidence>
<gene>
    <name evidence="7" type="ORF">WAB15_37970</name>
</gene>
<dbReference type="InterPro" id="IPR011257">
    <property type="entry name" value="DNA_glycosylase"/>
</dbReference>
<dbReference type="PANTHER" id="PTHR43003">
    <property type="entry name" value="DNA-3-METHYLADENINE GLYCOSYLASE"/>
    <property type="match status" value="1"/>
</dbReference>
<dbReference type="InterPro" id="IPR003265">
    <property type="entry name" value="HhH-GPD_domain"/>
</dbReference>
<proteinExistence type="predicted"/>
<dbReference type="InterPro" id="IPR051912">
    <property type="entry name" value="Alkylbase_DNA_Glycosylase/TA"/>
</dbReference>
<keyword evidence="3" id="KW-0227">DNA damage</keyword>
<dbReference type="Proteomes" id="UP001626628">
    <property type="component" value="Chromosome"/>
</dbReference>
<dbReference type="PANTHER" id="PTHR43003:SF5">
    <property type="entry name" value="DNA-3-METHYLADENINE GLYCOSYLASE"/>
    <property type="match status" value="1"/>
</dbReference>
<dbReference type="SMART" id="SM00478">
    <property type="entry name" value="ENDO3c"/>
    <property type="match status" value="1"/>
</dbReference>
<evidence type="ECO:0000259" key="6">
    <source>
        <dbReference type="SMART" id="SM00478"/>
    </source>
</evidence>
<dbReference type="EMBL" id="CP147982">
    <property type="protein sequence ID" value="WXK81338.1"/>
    <property type="molecule type" value="Genomic_DNA"/>
</dbReference>
<dbReference type="SUPFAM" id="SSF48150">
    <property type="entry name" value="DNA-glycosylase"/>
    <property type="match status" value="1"/>
</dbReference>
<evidence type="ECO:0000256" key="3">
    <source>
        <dbReference type="ARBA" id="ARBA00022763"/>
    </source>
</evidence>
<organism evidence="7 8">
    <name type="scientific">Streptomyces sirii</name>
    <dbReference type="NCBI Taxonomy" id="3127701"/>
    <lineage>
        <taxon>Bacteria</taxon>
        <taxon>Bacillati</taxon>
        <taxon>Actinomycetota</taxon>
        <taxon>Actinomycetes</taxon>
        <taxon>Kitasatosporales</taxon>
        <taxon>Streptomycetaceae</taxon>
        <taxon>Streptomyces</taxon>
    </lineage>
</organism>
<keyword evidence="4" id="KW-0234">DNA repair</keyword>
<evidence type="ECO:0000256" key="2">
    <source>
        <dbReference type="ARBA" id="ARBA00012000"/>
    </source>
</evidence>
<feature type="region of interest" description="Disordered" evidence="5">
    <location>
        <begin position="1"/>
        <end position="25"/>
    </location>
</feature>
<feature type="domain" description="HhH-GPD" evidence="6">
    <location>
        <begin position="171"/>
        <end position="326"/>
    </location>
</feature>
<keyword evidence="8" id="KW-1185">Reference proteome</keyword>
<dbReference type="RefSeq" id="WP_407289104.1">
    <property type="nucleotide sequence ID" value="NZ_CP147982.1"/>
</dbReference>
<dbReference type="EC" id="3.2.2.21" evidence="2"/>
<evidence type="ECO:0000256" key="1">
    <source>
        <dbReference type="ARBA" id="ARBA00000086"/>
    </source>
</evidence>
<name>A0ABZ2QZA6_9ACTN</name>
<evidence type="ECO:0000313" key="8">
    <source>
        <dbReference type="Proteomes" id="UP001626628"/>
    </source>
</evidence>
<evidence type="ECO:0000313" key="7">
    <source>
        <dbReference type="EMBL" id="WXK81338.1"/>
    </source>
</evidence>
<dbReference type="CDD" id="cd00056">
    <property type="entry name" value="ENDO3c"/>
    <property type="match status" value="1"/>
</dbReference>
<accession>A0ABZ2QZA6</accession>